<keyword evidence="2" id="KW-0812">Transmembrane</keyword>
<reference evidence="3" key="1">
    <citation type="submission" date="2020-05" db="EMBL/GenBank/DDBJ databases">
        <title>Mycena genomes resolve the evolution of fungal bioluminescence.</title>
        <authorList>
            <person name="Tsai I.J."/>
        </authorList>
    </citation>
    <scope>NUCLEOTIDE SEQUENCE</scope>
    <source>
        <strain evidence="3">171206Taipei</strain>
    </source>
</reference>
<keyword evidence="4" id="KW-1185">Reference proteome</keyword>
<dbReference type="GeneID" id="59341671"/>
<evidence type="ECO:0000313" key="3">
    <source>
        <dbReference type="EMBL" id="KAF7312142.1"/>
    </source>
</evidence>
<dbReference type="Proteomes" id="UP000636479">
    <property type="component" value="Unassembled WGS sequence"/>
</dbReference>
<accession>A0A8H6T877</accession>
<evidence type="ECO:0000256" key="1">
    <source>
        <dbReference type="SAM" id="MobiDB-lite"/>
    </source>
</evidence>
<feature type="transmembrane region" description="Helical" evidence="2">
    <location>
        <begin position="84"/>
        <end position="103"/>
    </location>
</feature>
<feature type="transmembrane region" description="Helical" evidence="2">
    <location>
        <begin position="207"/>
        <end position="232"/>
    </location>
</feature>
<dbReference type="EMBL" id="JACAZF010000002">
    <property type="protein sequence ID" value="KAF7312142.1"/>
    <property type="molecule type" value="Genomic_DNA"/>
</dbReference>
<keyword evidence="2" id="KW-0472">Membrane</keyword>
<feature type="transmembrane region" description="Helical" evidence="2">
    <location>
        <begin position="151"/>
        <end position="175"/>
    </location>
</feature>
<comment type="caution">
    <text evidence="3">The sequence shown here is derived from an EMBL/GenBank/DDBJ whole genome shotgun (WGS) entry which is preliminary data.</text>
</comment>
<sequence>MNDIFLGGIEVAILVTVILFGMVTVQVFVYYSNFPDDSRIIKTLLAIIWVIEAGHVGALCYGLYTCTVAKYGVPDIPVPKEMYSAAILGSVAHPLVQAIFIARIRQLASNSVNRFFTAAAWGVSGFNFGATVLLSIKIFSVQTLDQFEDQWSWFMLARLASTVAVDLIIFGAMLYCTAHSHPSEYVHVFCLFSASEQHTSVNHLDKLVLFTAQTGLCLVIMSAAVLVMFSLLKHNRKSVASYTRFEHRRYLNFLLQANVNLSEYLVYSNSLLSLLNGRLHLGFKPDLPFTISLSTLHNQTSPRNDSIPPATHLKPPIQTPLTSPASLKPSSLAHSSIHFSAQLDSPKSKHEMV</sequence>
<keyword evidence="2" id="KW-1133">Transmembrane helix</keyword>
<evidence type="ECO:0000256" key="2">
    <source>
        <dbReference type="SAM" id="Phobius"/>
    </source>
</evidence>
<organism evidence="3 4">
    <name type="scientific">Mycena indigotica</name>
    <dbReference type="NCBI Taxonomy" id="2126181"/>
    <lineage>
        <taxon>Eukaryota</taxon>
        <taxon>Fungi</taxon>
        <taxon>Dikarya</taxon>
        <taxon>Basidiomycota</taxon>
        <taxon>Agaricomycotina</taxon>
        <taxon>Agaricomycetes</taxon>
        <taxon>Agaricomycetidae</taxon>
        <taxon>Agaricales</taxon>
        <taxon>Marasmiineae</taxon>
        <taxon>Mycenaceae</taxon>
        <taxon>Mycena</taxon>
    </lineage>
</organism>
<gene>
    <name evidence="3" type="ORF">MIND_00226600</name>
</gene>
<feature type="transmembrane region" description="Helical" evidence="2">
    <location>
        <begin position="12"/>
        <end position="31"/>
    </location>
</feature>
<name>A0A8H6T877_9AGAR</name>
<feature type="compositionally biased region" description="Polar residues" evidence="1">
    <location>
        <begin position="319"/>
        <end position="330"/>
    </location>
</feature>
<dbReference type="AlphaFoldDB" id="A0A8H6T877"/>
<proteinExistence type="predicted"/>
<protein>
    <submittedName>
        <fullName evidence="3">Uncharacterized protein</fullName>
    </submittedName>
</protein>
<dbReference type="OrthoDB" id="2993969at2759"/>
<feature type="transmembrane region" description="Helical" evidence="2">
    <location>
        <begin position="43"/>
        <end position="64"/>
    </location>
</feature>
<evidence type="ECO:0000313" key="4">
    <source>
        <dbReference type="Proteomes" id="UP000636479"/>
    </source>
</evidence>
<dbReference type="RefSeq" id="XP_037224250.1">
    <property type="nucleotide sequence ID" value="XM_037359155.1"/>
</dbReference>
<feature type="region of interest" description="Disordered" evidence="1">
    <location>
        <begin position="300"/>
        <end position="330"/>
    </location>
</feature>
<feature type="transmembrane region" description="Helical" evidence="2">
    <location>
        <begin position="115"/>
        <end position="139"/>
    </location>
</feature>